<keyword evidence="5" id="KW-1185">Reference proteome</keyword>
<protein>
    <submittedName>
        <fullName evidence="4">TonB-dependent receptor</fullName>
    </submittedName>
</protein>
<dbReference type="InterPro" id="IPR008969">
    <property type="entry name" value="CarboxyPept-like_regulatory"/>
</dbReference>
<keyword evidence="1" id="KW-0998">Cell outer membrane</keyword>
<keyword evidence="2" id="KW-1133">Transmembrane helix</keyword>
<gene>
    <name evidence="4" type="ORF">FSB75_19245</name>
</gene>
<dbReference type="Gene3D" id="2.60.40.1120">
    <property type="entry name" value="Carboxypeptidase-like, regulatory domain"/>
    <property type="match status" value="1"/>
</dbReference>
<proteinExistence type="inferred from homology"/>
<dbReference type="InterPro" id="IPR039426">
    <property type="entry name" value="TonB-dep_rcpt-like"/>
</dbReference>
<feature type="transmembrane region" description="Helical" evidence="2">
    <location>
        <begin position="41"/>
        <end position="60"/>
    </location>
</feature>
<dbReference type="InterPro" id="IPR023997">
    <property type="entry name" value="TonB-dep_OMP_SusC/RagA_CS"/>
</dbReference>
<dbReference type="AlphaFoldDB" id="A0A5B8UMP5"/>
<dbReference type="InterPro" id="IPR037066">
    <property type="entry name" value="Plug_dom_sf"/>
</dbReference>
<dbReference type="EMBL" id="CP042433">
    <property type="protein sequence ID" value="QEC57951.1"/>
    <property type="molecule type" value="Genomic_DNA"/>
</dbReference>
<dbReference type="InterPro" id="IPR018247">
    <property type="entry name" value="EF_Hand_1_Ca_BS"/>
</dbReference>
<keyword evidence="1" id="KW-0813">Transport</keyword>
<dbReference type="SUPFAM" id="SSF49464">
    <property type="entry name" value="Carboxypeptidase regulatory domain-like"/>
    <property type="match status" value="1"/>
</dbReference>
<evidence type="ECO:0000313" key="5">
    <source>
        <dbReference type="Proteomes" id="UP000321204"/>
    </source>
</evidence>
<dbReference type="PROSITE" id="PS52016">
    <property type="entry name" value="TONB_DEPENDENT_REC_3"/>
    <property type="match status" value="1"/>
</dbReference>
<keyword evidence="4" id="KW-0675">Receptor</keyword>
<evidence type="ECO:0000256" key="1">
    <source>
        <dbReference type="PROSITE-ProRule" id="PRU01360"/>
    </source>
</evidence>
<dbReference type="NCBIfam" id="TIGR04057">
    <property type="entry name" value="SusC_RagA_signa"/>
    <property type="match status" value="1"/>
</dbReference>
<comment type="subcellular location">
    <subcellularLocation>
        <location evidence="1">Cell outer membrane</location>
        <topology evidence="1">Multi-pass membrane protein</topology>
    </subcellularLocation>
</comment>
<evidence type="ECO:0000259" key="3">
    <source>
        <dbReference type="Pfam" id="PF07715"/>
    </source>
</evidence>
<comment type="similarity">
    <text evidence="1">Belongs to the TonB-dependent receptor family.</text>
</comment>
<sequence length="1056" mass="117344">MKSFYAFQKGKQSSFCSSSSRNCSQRLPQLEEFKKKFTKHFVWVFVFLFLFQAGFGQNLVAGRVTDDKGSPLEGVSVQAKGTSGGVTTNNQGRYSLTLSGGSDTLVFSYVGFGTQEVAIGGRKSIDISLLSDAKALADVVVVGYGKQKKVNLVGSVSAVNVDDKLTSRALPNISSGLEGLVPGLAVTQNSGMAGSNGASLLIRGLGTVNNASPLIVVDGMPDIDINRININDIESVSVLKDATSASVYGSRAANGVILITTRSGKNQRKTAITFNSTTALTKPTKGFDFLANYPRALTLEQRRASTNTLPSNLLFKNGTIDQWLALGMIDPVRYPNTDWWNIIMRDGSLQSYNISASGGDEKSNFFSSVGLKKEVGLQINNDYKQYNARFNFDYKLRSNMNTGVRFNANTSTYTFALAEGFTDSDPTNTAGFDMQYAIAGILPYDPKTGYYGGVMAYGEDPQAYNPYTVYQNTLTHQNRQEANGSMYYDWTPVKGLTASVDYAVNYYNQFQYQANTPNQAFNFQTNTFGSRVYVGPNAGISNDTRTGYKTLFNGRLNYHTIFKKNHDISALLVYSEEYWYDRYQFSSRNDRLYPTLSEIDAALTDIQSTGGNSSAEGLRSYVGRFNYTGFNKYLFEFDGRIDGSSKFLDGSRYGFFPSVAVGWKFTEEKFINRFSEKFLNSGKLRVSYGSLGNNSGVGRYEQQQTLAANSYIIAGSVARGFVNTKLINQFLTWETTTVLNIGADLSFLRNRLTASIDYYDRLTTGMNRPSDLSLLISGAYSPAPRKNIGDMRNRGIEGDFSWKDRVGKFSYGVSLNASYNRTNLEKWNEFLTRGNIFLNMPYRFIYAYQDKGIAQTWQDVYNATPQGAQPGDILREDLNGDGRIDGNDLKAFPNAQRDRPTTYFGLNGYVAWNGFDVAFLFQGSAGRKDFWINAFNNVNFSTARYAVTQAHWDNPWSVENRNGLWPRLGGSGNNQAETTFWLDDMTYLRLKNIQIGYNVPKSVLKHIGINNLRIAGTAENLATFTSYRGLDPEKAGNNNNLYPINKSYSISVNMGF</sequence>
<dbReference type="GO" id="GO:0009279">
    <property type="term" value="C:cell outer membrane"/>
    <property type="evidence" value="ECO:0007669"/>
    <property type="project" value="UniProtKB-SubCell"/>
</dbReference>
<dbReference type="Gene3D" id="2.170.130.10">
    <property type="entry name" value="TonB-dependent receptor, plug domain"/>
    <property type="match status" value="1"/>
</dbReference>
<keyword evidence="1" id="KW-1134">Transmembrane beta strand</keyword>
<keyword evidence="1 2" id="KW-0812">Transmembrane</keyword>
<dbReference type="KEGG" id="fgg:FSB75_19245"/>
<dbReference type="Pfam" id="PF13715">
    <property type="entry name" value="CarbopepD_reg_2"/>
    <property type="match status" value="1"/>
</dbReference>
<dbReference type="InterPro" id="IPR012910">
    <property type="entry name" value="Plug_dom"/>
</dbReference>
<dbReference type="PROSITE" id="PS00018">
    <property type="entry name" value="EF_HAND_1"/>
    <property type="match status" value="1"/>
</dbReference>
<dbReference type="Pfam" id="PF07715">
    <property type="entry name" value="Plug"/>
    <property type="match status" value="1"/>
</dbReference>
<evidence type="ECO:0000313" key="4">
    <source>
        <dbReference type="EMBL" id="QEC57951.1"/>
    </source>
</evidence>
<name>A0A5B8UMP5_9BACT</name>
<evidence type="ECO:0000256" key="2">
    <source>
        <dbReference type="SAM" id="Phobius"/>
    </source>
</evidence>
<organism evidence="4 5">
    <name type="scientific">Flavisolibacter ginsenosidimutans</name>
    <dbReference type="NCBI Taxonomy" id="661481"/>
    <lineage>
        <taxon>Bacteria</taxon>
        <taxon>Pseudomonadati</taxon>
        <taxon>Bacteroidota</taxon>
        <taxon>Chitinophagia</taxon>
        <taxon>Chitinophagales</taxon>
        <taxon>Chitinophagaceae</taxon>
        <taxon>Flavisolibacter</taxon>
    </lineage>
</organism>
<dbReference type="Proteomes" id="UP000321204">
    <property type="component" value="Chromosome"/>
</dbReference>
<dbReference type="SUPFAM" id="SSF56935">
    <property type="entry name" value="Porins"/>
    <property type="match status" value="1"/>
</dbReference>
<reference evidence="4 5" key="1">
    <citation type="journal article" date="2015" name="Int. J. Syst. Evol. Microbiol.">
        <title>Flavisolibacter ginsenosidimutans sp. nov., with ginsenoside-converting activity isolated from soil used for cultivating ginseng.</title>
        <authorList>
            <person name="Zhao Y."/>
            <person name="Liu Q."/>
            <person name="Kang M.S."/>
            <person name="Jin F."/>
            <person name="Yu H."/>
            <person name="Im W.T."/>
        </authorList>
    </citation>
    <scope>NUCLEOTIDE SEQUENCE [LARGE SCALE GENOMIC DNA]</scope>
    <source>
        <strain evidence="4 5">Gsoil 636</strain>
    </source>
</reference>
<accession>A0A5B8UMP5</accession>
<keyword evidence="1 2" id="KW-0472">Membrane</keyword>
<dbReference type="InterPro" id="IPR023996">
    <property type="entry name" value="TonB-dep_OMP_SusC/RagA"/>
</dbReference>
<dbReference type="NCBIfam" id="TIGR04056">
    <property type="entry name" value="OMP_RagA_SusC"/>
    <property type="match status" value="1"/>
</dbReference>
<feature type="domain" description="TonB-dependent receptor plug" evidence="3">
    <location>
        <begin position="151"/>
        <end position="256"/>
    </location>
</feature>
<dbReference type="OrthoDB" id="899266at2"/>